<evidence type="ECO:0000313" key="5">
    <source>
        <dbReference type="EMBL" id="TWU40973.1"/>
    </source>
</evidence>
<keyword evidence="1" id="KW-0805">Transcription regulation</keyword>
<evidence type="ECO:0000256" key="1">
    <source>
        <dbReference type="ARBA" id="ARBA00023015"/>
    </source>
</evidence>
<dbReference type="AlphaFoldDB" id="A0A5C6DUB6"/>
<dbReference type="EMBL" id="SJPV01000002">
    <property type="protein sequence ID" value="TWU40973.1"/>
    <property type="molecule type" value="Genomic_DNA"/>
</dbReference>
<evidence type="ECO:0000259" key="4">
    <source>
        <dbReference type="PROSITE" id="PS01124"/>
    </source>
</evidence>
<dbReference type="SMART" id="SM00342">
    <property type="entry name" value="HTH_ARAC"/>
    <property type="match status" value="1"/>
</dbReference>
<dbReference type="SUPFAM" id="SSF46689">
    <property type="entry name" value="Homeodomain-like"/>
    <property type="match status" value="1"/>
</dbReference>
<accession>A0A5C6DUB6</accession>
<evidence type="ECO:0000256" key="3">
    <source>
        <dbReference type="ARBA" id="ARBA00023163"/>
    </source>
</evidence>
<comment type="caution">
    <text evidence="5">The sequence shown here is derived from an EMBL/GenBank/DDBJ whole genome shotgun (WGS) entry which is preliminary data.</text>
</comment>
<dbReference type="Gene3D" id="1.10.10.60">
    <property type="entry name" value="Homeodomain-like"/>
    <property type="match status" value="2"/>
</dbReference>
<sequence length="345" mass="38869">MSNLRPIFEDEQATYVADTCQALARGIETDQVQLHALARGHYPGHKLPRAALSGVRTVGYWDAIHDQDWGLDWHRNEGIELTLLETGHLGFSVGGPAHELQAGDLTITRPWQAHCVGMPHVRASRLHWLILDVNVRRPHQRWRWPSWIVLSRSDRDELTDMLRHNEHPVWPGGPEILACFQKIASAVESTASGSSVSRLAVLINELLLLTLEMLRRADPSLDRALSKTQRTVELLLADLQEAPQQLVQDWTVRKMANCCGLGVTQFSSHCKQLTNMSPLQYLNHLRLERAARLLVEHPDLAITEVTHQCGFASSQYFATAFRRRFGVAPREYRNSAAAKSPPTST</sequence>
<dbReference type="GO" id="GO:0003700">
    <property type="term" value="F:DNA-binding transcription factor activity"/>
    <property type="evidence" value="ECO:0007669"/>
    <property type="project" value="InterPro"/>
</dbReference>
<dbReference type="OrthoDB" id="252470at2"/>
<gene>
    <name evidence="5" type="primary">rhaS</name>
    <name evidence="5" type="ORF">Poly41_18080</name>
</gene>
<dbReference type="InterPro" id="IPR020449">
    <property type="entry name" value="Tscrpt_reg_AraC-type_HTH"/>
</dbReference>
<dbReference type="InterPro" id="IPR018060">
    <property type="entry name" value="HTH_AraC"/>
</dbReference>
<dbReference type="InterPro" id="IPR009057">
    <property type="entry name" value="Homeodomain-like_sf"/>
</dbReference>
<dbReference type="InterPro" id="IPR018062">
    <property type="entry name" value="HTH_AraC-typ_CS"/>
</dbReference>
<dbReference type="PROSITE" id="PS01124">
    <property type="entry name" value="HTH_ARAC_FAMILY_2"/>
    <property type="match status" value="1"/>
</dbReference>
<dbReference type="PANTHER" id="PTHR46796:SF13">
    <property type="entry name" value="HTH-TYPE TRANSCRIPTIONAL ACTIVATOR RHAS"/>
    <property type="match status" value="1"/>
</dbReference>
<dbReference type="Proteomes" id="UP000319143">
    <property type="component" value="Unassembled WGS sequence"/>
</dbReference>
<name>A0A5C6DUB6_9BACT</name>
<dbReference type="Pfam" id="PF12833">
    <property type="entry name" value="HTH_18"/>
    <property type="match status" value="1"/>
</dbReference>
<evidence type="ECO:0000313" key="6">
    <source>
        <dbReference type="Proteomes" id="UP000319143"/>
    </source>
</evidence>
<reference evidence="5 6" key="1">
    <citation type="submission" date="2019-02" db="EMBL/GenBank/DDBJ databases">
        <title>Deep-cultivation of Planctomycetes and their phenomic and genomic characterization uncovers novel biology.</title>
        <authorList>
            <person name="Wiegand S."/>
            <person name="Jogler M."/>
            <person name="Boedeker C."/>
            <person name="Pinto D."/>
            <person name="Vollmers J."/>
            <person name="Rivas-Marin E."/>
            <person name="Kohn T."/>
            <person name="Peeters S.H."/>
            <person name="Heuer A."/>
            <person name="Rast P."/>
            <person name="Oberbeckmann S."/>
            <person name="Bunk B."/>
            <person name="Jeske O."/>
            <person name="Meyerdierks A."/>
            <person name="Storesund J.E."/>
            <person name="Kallscheuer N."/>
            <person name="Luecker S."/>
            <person name="Lage O.M."/>
            <person name="Pohl T."/>
            <person name="Merkel B.J."/>
            <person name="Hornburger P."/>
            <person name="Mueller R.-W."/>
            <person name="Bruemmer F."/>
            <person name="Labrenz M."/>
            <person name="Spormann A.M."/>
            <person name="Op Den Camp H."/>
            <person name="Overmann J."/>
            <person name="Amann R."/>
            <person name="Jetten M.S.M."/>
            <person name="Mascher T."/>
            <person name="Medema M.H."/>
            <person name="Devos D.P."/>
            <person name="Kaster A.-K."/>
            <person name="Ovreas L."/>
            <person name="Rohde M."/>
            <person name="Galperin M.Y."/>
            <person name="Jogler C."/>
        </authorList>
    </citation>
    <scope>NUCLEOTIDE SEQUENCE [LARGE SCALE GENOMIC DNA]</scope>
    <source>
        <strain evidence="5 6">Poly41</strain>
    </source>
</reference>
<keyword evidence="6" id="KW-1185">Reference proteome</keyword>
<evidence type="ECO:0000256" key="2">
    <source>
        <dbReference type="ARBA" id="ARBA00023125"/>
    </source>
</evidence>
<keyword evidence="3" id="KW-0804">Transcription</keyword>
<proteinExistence type="predicted"/>
<dbReference type="InterPro" id="IPR050204">
    <property type="entry name" value="AraC_XylS_family_regulators"/>
</dbReference>
<feature type="domain" description="HTH araC/xylS-type" evidence="4">
    <location>
        <begin position="229"/>
        <end position="335"/>
    </location>
</feature>
<protein>
    <submittedName>
        <fullName evidence="5">HTH-type transcriptional activator RhaS</fullName>
    </submittedName>
</protein>
<dbReference type="GO" id="GO:0043565">
    <property type="term" value="F:sequence-specific DNA binding"/>
    <property type="evidence" value="ECO:0007669"/>
    <property type="project" value="InterPro"/>
</dbReference>
<dbReference type="PANTHER" id="PTHR46796">
    <property type="entry name" value="HTH-TYPE TRANSCRIPTIONAL ACTIVATOR RHAS-RELATED"/>
    <property type="match status" value="1"/>
</dbReference>
<dbReference type="PROSITE" id="PS00041">
    <property type="entry name" value="HTH_ARAC_FAMILY_1"/>
    <property type="match status" value="1"/>
</dbReference>
<dbReference type="PRINTS" id="PR00032">
    <property type="entry name" value="HTHARAC"/>
</dbReference>
<dbReference type="RefSeq" id="WP_146525484.1">
    <property type="nucleotide sequence ID" value="NZ_SJPV01000002.1"/>
</dbReference>
<organism evidence="5 6">
    <name type="scientific">Novipirellula artificiosorum</name>
    <dbReference type="NCBI Taxonomy" id="2528016"/>
    <lineage>
        <taxon>Bacteria</taxon>
        <taxon>Pseudomonadati</taxon>
        <taxon>Planctomycetota</taxon>
        <taxon>Planctomycetia</taxon>
        <taxon>Pirellulales</taxon>
        <taxon>Pirellulaceae</taxon>
        <taxon>Novipirellula</taxon>
    </lineage>
</organism>
<keyword evidence="2" id="KW-0238">DNA-binding</keyword>